<feature type="compositionally biased region" description="Acidic residues" evidence="1">
    <location>
        <begin position="850"/>
        <end position="869"/>
    </location>
</feature>
<feature type="domain" description="TTI1 C-terminal TPR" evidence="3">
    <location>
        <begin position="837"/>
        <end position="964"/>
    </location>
</feature>
<dbReference type="InterPro" id="IPR049362">
    <property type="entry name" value="TTI1_rpt"/>
</dbReference>
<dbReference type="Pfam" id="PF24181">
    <property type="entry name" value="TPR_TTI1_C"/>
    <property type="match status" value="1"/>
</dbReference>
<feature type="region of interest" description="Disordered" evidence="1">
    <location>
        <begin position="807"/>
        <end position="877"/>
    </location>
</feature>
<proteinExistence type="predicted"/>
<dbReference type="Pfam" id="PF24173">
    <property type="entry name" value="TPR_TTI1_N"/>
    <property type="match status" value="1"/>
</dbReference>
<reference evidence="4" key="1">
    <citation type="journal article" date="2023" name="Mol. Phylogenet. Evol.">
        <title>Genome-scale phylogeny and comparative genomics of the fungal order Sordariales.</title>
        <authorList>
            <person name="Hensen N."/>
            <person name="Bonometti L."/>
            <person name="Westerberg I."/>
            <person name="Brannstrom I.O."/>
            <person name="Guillou S."/>
            <person name="Cros-Aarteil S."/>
            <person name="Calhoun S."/>
            <person name="Haridas S."/>
            <person name="Kuo A."/>
            <person name="Mondo S."/>
            <person name="Pangilinan J."/>
            <person name="Riley R."/>
            <person name="LaButti K."/>
            <person name="Andreopoulos B."/>
            <person name="Lipzen A."/>
            <person name="Chen C."/>
            <person name="Yan M."/>
            <person name="Daum C."/>
            <person name="Ng V."/>
            <person name="Clum A."/>
            <person name="Steindorff A."/>
            <person name="Ohm R.A."/>
            <person name="Martin F."/>
            <person name="Silar P."/>
            <person name="Natvig D.O."/>
            <person name="Lalanne C."/>
            <person name="Gautier V."/>
            <person name="Ament-Velasquez S.L."/>
            <person name="Kruys A."/>
            <person name="Hutchinson M.I."/>
            <person name="Powell A.J."/>
            <person name="Barry K."/>
            <person name="Miller A.N."/>
            <person name="Grigoriev I.V."/>
            <person name="Debuchy R."/>
            <person name="Gladieux P."/>
            <person name="Hiltunen Thoren M."/>
            <person name="Johannesson H."/>
        </authorList>
    </citation>
    <scope>NUCLEOTIDE SEQUENCE</scope>
    <source>
        <strain evidence="4">CBS 141.50</strain>
    </source>
</reference>
<feature type="domain" description="TTI1 N-terminal TPR" evidence="2">
    <location>
        <begin position="14"/>
        <end position="374"/>
    </location>
</feature>
<sequence length="1146" mass="124987">MATDSPLTLRTEFFQQLKTHCVPLSRLILAPKDVPTDFKLVLHHLSSLTTLWTIQSTHNPTILDSNIASYVFFPLSHLLQDRERYPVRVVEEVLRLVRVLVKDGWKGGIEGGLWRQLVLLMGLLIGGSGGVTGKREREREMSEEGMVEGFRTLGVLLGVVGPGQLEGMQTQTQTEQAGGENNKTKLALAQAVAVILDGITESDVVQVQVEAAECLWTMFSTIKDRSVLAQFFPGTVSALAKLLSPPQANRTQKRLLTRGLEILQLVLTAVLGDLGVRSLLKQLETIKESEKTSPADRDVTSEVSSLGGEPLTASWLRATAAQVKIALAAVLKLRAHDSDDVQSALHKLCITLLDECHASLADCRIILVETAMMLEDPDANNTTNNQPQLQTSLQDLITIYPSLTNPVQSALYTWVTGLPRVMQASDERVKQLAVRSILRGTKLAAALQMDSSTLDDALGASLRDSIVTLVRGGKPVRIVDDGVDVSSSMSGGALVVGNWSGEGGKSVYAPVLLDAEGQKTTREEIGSLIANTGSAAQQVTIAMAMLGHVRDSEGVEQIASFWLAFQLIKATYSQSADMDEMFDLSSLEESRHQEDAFRELYDFSASVLAAHSDSVAADWRLEAVALEVAAFAAARMKVDFQPELIDVLYPVTTFLGSGIPQLRKHAIMTLDIVAASCGYASVSDLIVENADYMVNSISLRLNTFDISPASTKVLTMVIRLTGPRLIPYLDDVVAAIFAALDNYHGYPVFVESLFAVLSEVVTQGVKSDELLLEGTRSKKGIDHRKQAPTSQGIPGILQTLIARLDRAARSAQERDQQAATLASHPHPQKPWGPPKDQAASLLDKLTNPEADPDQENQEDQNQEVQDQEVEPPKPPTHHLLTKILSLTQNHLTTPSPTLRKSLLHLITTVSPALSRDEDAFLPLVHAVWPVAITRLWDREPYVAVAACEALGGLCEGAGDFLGGRWRGVWWDGEKSGSKSQSQSVRGWMRGVREGVRRGNKGKMGEKSGYGNGIRAGTGRGLVGDEIHTTHSSTTHSSDPNTYIRPFTQPSQLWTAALHLLTSIATYVRLEDDMFDDILDLVADVLPQQPALRRALEAVNADAVWLVLYERGMGEIIRERPVWEEEGGDREGEGGLEFVSLKEVVVV</sequence>
<dbReference type="Pfam" id="PF21547">
    <property type="entry name" value="TTI1"/>
    <property type="match status" value="1"/>
</dbReference>
<dbReference type="Gene3D" id="1.25.10.10">
    <property type="entry name" value="Leucine-rich Repeat Variant"/>
    <property type="match status" value="1"/>
</dbReference>
<comment type="caution">
    <text evidence="4">The sequence shown here is derived from an EMBL/GenBank/DDBJ whole genome shotgun (WGS) entry which is preliminary data.</text>
</comment>
<dbReference type="AlphaFoldDB" id="A0AAN6V902"/>
<evidence type="ECO:0000259" key="2">
    <source>
        <dbReference type="Pfam" id="PF24173"/>
    </source>
</evidence>
<evidence type="ECO:0000313" key="4">
    <source>
        <dbReference type="EMBL" id="KAK4146220.1"/>
    </source>
</evidence>
<dbReference type="InterPro" id="IPR011989">
    <property type="entry name" value="ARM-like"/>
</dbReference>
<dbReference type="FunFam" id="1.25.10.10:FF:001401">
    <property type="entry name" value="Uncharacterized protein"/>
    <property type="match status" value="1"/>
</dbReference>
<dbReference type="PIRSF" id="PIRSF005250">
    <property type="entry name" value="UCP005250"/>
    <property type="match status" value="1"/>
</dbReference>
<dbReference type="GeneID" id="87822324"/>
<dbReference type="PANTHER" id="PTHR18460">
    <property type="entry name" value="TEL2 INTERACTING PROTEIN 1 TTI1 FAMILY MEMBER"/>
    <property type="match status" value="1"/>
</dbReference>
<dbReference type="RefSeq" id="XP_062639591.1">
    <property type="nucleotide sequence ID" value="XM_062785711.1"/>
</dbReference>
<reference evidence="4" key="2">
    <citation type="submission" date="2023-05" db="EMBL/GenBank/DDBJ databases">
        <authorList>
            <consortium name="Lawrence Berkeley National Laboratory"/>
            <person name="Steindorff A."/>
            <person name="Hensen N."/>
            <person name="Bonometti L."/>
            <person name="Westerberg I."/>
            <person name="Brannstrom I.O."/>
            <person name="Guillou S."/>
            <person name="Cros-Aarteil S."/>
            <person name="Calhoun S."/>
            <person name="Haridas S."/>
            <person name="Kuo A."/>
            <person name="Mondo S."/>
            <person name="Pangilinan J."/>
            <person name="Riley R."/>
            <person name="Labutti K."/>
            <person name="Andreopoulos B."/>
            <person name="Lipzen A."/>
            <person name="Chen C."/>
            <person name="Yanf M."/>
            <person name="Daum C."/>
            <person name="Ng V."/>
            <person name="Clum A."/>
            <person name="Ohm R."/>
            <person name="Martin F."/>
            <person name="Silar P."/>
            <person name="Natvig D."/>
            <person name="Lalanne C."/>
            <person name="Gautier V."/>
            <person name="Ament-Velasquez S.L."/>
            <person name="Kruys A."/>
            <person name="Hutchinson M.I."/>
            <person name="Powell A.J."/>
            <person name="Barry K."/>
            <person name="Miller A.N."/>
            <person name="Grigoriev I.V."/>
            <person name="Debuchy R."/>
            <person name="Gladieux P."/>
            <person name="Thoren M.H."/>
            <person name="Johannesson H."/>
        </authorList>
    </citation>
    <scope>NUCLEOTIDE SEQUENCE</scope>
    <source>
        <strain evidence="4">CBS 141.50</strain>
    </source>
</reference>
<evidence type="ECO:0000313" key="5">
    <source>
        <dbReference type="Proteomes" id="UP001302676"/>
    </source>
</evidence>
<evidence type="ECO:0000256" key="1">
    <source>
        <dbReference type="SAM" id="MobiDB-lite"/>
    </source>
</evidence>
<dbReference type="InterPro" id="IPR057566">
    <property type="entry name" value="TPR_TTI1_N"/>
</dbReference>
<dbReference type="Proteomes" id="UP001302676">
    <property type="component" value="Unassembled WGS sequence"/>
</dbReference>
<organism evidence="4 5">
    <name type="scientific">Dichotomopilus funicola</name>
    <dbReference type="NCBI Taxonomy" id="1934379"/>
    <lineage>
        <taxon>Eukaryota</taxon>
        <taxon>Fungi</taxon>
        <taxon>Dikarya</taxon>
        <taxon>Ascomycota</taxon>
        <taxon>Pezizomycotina</taxon>
        <taxon>Sordariomycetes</taxon>
        <taxon>Sordariomycetidae</taxon>
        <taxon>Sordariales</taxon>
        <taxon>Chaetomiaceae</taxon>
        <taxon>Dichotomopilus</taxon>
    </lineage>
</organism>
<accession>A0AAN6V902</accession>
<dbReference type="GO" id="GO:0005737">
    <property type="term" value="C:cytoplasm"/>
    <property type="evidence" value="ECO:0007669"/>
    <property type="project" value="TreeGrafter"/>
</dbReference>
<dbReference type="EMBL" id="MU853563">
    <property type="protein sequence ID" value="KAK4146220.1"/>
    <property type="molecule type" value="Genomic_DNA"/>
</dbReference>
<dbReference type="PANTHER" id="PTHR18460:SF3">
    <property type="entry name" value="TELO2-INTERACTING PROTEIN 1 HOMOLOG"/>
    <property type="match status" value="1"/>
</dbReference>
<dbReference type="InterPro" id="IPR052587">
    <property type="entry name" value="TELO2-interacting_protein_1"/>
</dbReference>
<protein>
    <submittedName>
        <fullName evidence="4">Armadillo-type protein</fullName>
    </submittedName>
</protein>
<name>A0AAN6V902_9PEZI</name>
<dbReference type="InterPro" id="IPR016441">
    <property type="entry name" value="Tti1"/>
</dbReference>
<feature type="compositionally biased region" description="Basic and acidic residues" evidence="1">
    <location>
        <begin position="807"/>
        <end position="816"/>
    </location>
</feature>
<keyword evidence="5" id="KW-1185">Reference proteome</keyword>
<evidence type="ECO:0000259" key="3">
    <source>
        <dbReference type="Pfam" id="PF24181"/>
    </source>
</evidence>
<dbReference type="SUPFAM" id="SSF48371">
    <property type="entry name" value="ARM repeat"/>
    <property type="match status" value="1"/>
</dbReference>
<dbReference type="InterPro" id="IPR016024">
    <property type="entry name" value="ARM-type_fold"/>
</dbReference>
<dbReference type="InterPro" id="IPR057567">
    <property type="entry name" value="TPR_TTI1_C"/>
</dbReference>
<gene>
    <name evidence="4" type="ORF">C8A04DRAFT_9989</name>
</gene>